<comment type="caution">
    <text evidence="1">The sequence shown here is derived from an EMBL/GenBank/DDBJ whole genome shotgun (WGS) entry which is preliminary data.</text>
</comment>
<dbReference type="EMBL" id="DQTV01000037">
    <property type="protein sequence ID" value="HIP56772.1"/>
    <property type="molecule type" value="Genomic_DNA"/>
</dbReference>
<name>A0A832YYA2_9CREN</name>
<reference evidence="1" key="1">
    <citation type="journal article" date="2020" name="ISME J.">
        <title>Gammaproteobacteria mediating utilization of methyl-, sulfur- and petroleum organic compounds in deep ocean hydrothermal plumes.</title>
        <authorList>
            <person name="Zhou Z."/>
            <person name="Liu Y."/>
            <person name="Pan J."/>
            <person name="Cron B.R."/>
            <person name="Toner B.M."/>
            <person name="Anantharaman K."/>
            <person name="Breier J.A."/>
            <person name="Dick G.J."/>
            <person name="Li M."/>
        </authorList>
    </citation>
    <scope>NUCLEOTIDE SEQUENCE</scope>
    <source>
        <strain evidence="1">SZUA-1435</strain>
    </source>
</reference>
<evidence type="ECO:0000313" key="2">
    <source>
        <dbReference type="Proteomes" id="UP000605805"/>
    </source>
</evidence>
<protein>
    <submittedName>
        <fullName evidence="1">Uncharacterized protein</fullName>
    </submittedName>
</protein>
<sequence length="127" mass="14472">MRVKFLKVSLVQILSRVFTLQQRAHELQSVFSIPCKPTLFIIVSRLVAAQYRIRYSNLIQCVDGTIYGSEVLDVGSSTDVVEVARYILCNGFEIRGSDAYRLRYILRRSSGVLVEEHGDRVVIMYAP</sequence>
<gene>
    <name evidence="1" type="ORF">EYH02_01690</name>
</gene>
<dbReference type="AlphaFoldDB" id="A0A832YYA2"/>
<dbReference type="Proteomes" id="UP000605805">
    <property type="component" value="Unassembled WGS sequence"/>
</dbReference>
<organism evidence="1 2">
    <name type="scientific">Ignisphaera aggregans</name>
    <dbReference type="NCBI Taxonomy" id="334771"/>
    <lineage>
        <taxon>Archaea</taxon>
        <taxon>Thermoproteota</taxon>
        <taxon>Thermoprotei</taxon>
        <taxon>Desulfurococcales</taxon>
        <taxon>Desulfurococcaceae</taxon>
        <taxon>Ignisphaera</taxon>
    </lineage>
</organism>
<proteinExistence type="predicted"/>
<accession>A0A832YYA2</accession>
<evidence type="ECO:0000313" key="1">
    <source>
        <dbReference type="EMBL" id="HIP56772.1"/>
    </source>
</evidence>